<evidence type="ECO:0000256" key="2">
    <source>
        <dbReference type="SAM" id="SignalP"/>
    </source>
</evidence>
<organism evidence="3 4">
    <name type="scientific">Paraglaciecola hydrolytica</name>
    <dbReference type="NCBI Taxonomy" id="1799789"/>
    <lineage>
        <taxon>Bacteria</taxon>
        <taxon>Pseudomonadati</taxon>
        <taxon>Pseudomonadota</taxon>
        <taxon>Gammaproteobacteria</taxon>
        <taxon>Alteromonadales</taxon>
        <taxon>Alteromonadaceae</taxon>
        <taxon>Paraglaciecola</taxon>
    </lineage>
</organism>
<evidence type="ECO:0000313" key="3">
    <source>
        <dbReference type="EMBL" id="KXI29247.1"/>
    </source>
</evidence>
<evidence type="ECO:0008006" key="5">
    <source>
        <dbReference type="Google" id="ProtNLM"/>
    </source>
</evidence>
<dbReference type="Proteomes" id="UP000070299">
    <property type="component" value="Unassembled WGS sequence"/>
</dbReference>
<gene>
    <name evidence="3" type="ORF">AX660_13960</name>
</gene>
<feature type="region of interest" description="Disordered" evidence="1">
    <location>
        <begin position="174"/>
        <end position="212"/>
    </location>
</feature>
<accession>A0A136A226</accession>
<keyword evidence="2" id="KW-0732">Signal</keyword>
<sequence length="380" mass="41379">MKKHQLLMTLIYTFCITTCLVTSKLNASAITLISAAGDVSVAKANATLSTAEAVGVGEVSYSWSVDKDETRQAESKALQNAVESWVVTQHKAHYSNYKKVKDEIDSDIKSYVLGFDIIDTEKNKESKTVRITLRAKINEVKMLDKLISLTDDQSGNAYITFVFVAREHAGSESYSEQSSSITKGQKNNIEQNSSNNQSAIGKSQTQTVSTNTRNKEFADEVVWRVATTNEVDVAMGDVFTNANFNVIDAGLLEEETGYLLEVKNFIKDYERGDDLTSVTKSDALKGLKGLEDPVEYLAIGTLDIDKTLIDSVTGNYKVPVSVTAQVLAVLKRGSAVAKVGPVQYFGMGPTVMVARNNALKLAAEDVANTLVAKLSAKTIR</sequence>
<comment type="caution">
    <text evidence="3">The sequence shown here is derived from an EMBL/GenBank/DDBJ whole genome shotgun (WGS) entry which is preliminary data.</text>
</comment>
<dbReference type="AlphaFoldDB" id="A0A136A226"/>
<dbReference type="RefSeq" id="WP_068376424.1">
    <property type="nucleotide sequence ID" value="NZ_LSNE01000005.1"/>
</dbReference>
<dbReference type="EMBL" id="LSNE01000005">
    <property type="protein sequence ID" value="KXI29247.1"/>
    <property type="molecule type" value="Genomic_DNA"/>
</dbReference>
<feature type="chain" id="PRO_5007469345" description="Curli production assembly/transport component CsgG" evidence="2">
    <location>
        <begin position="28"/>
        <end position="380"/>
    </location>
</feature>
<keyword evidence="4" id="KW-1185">Reference proteome</keyword>
<reference evidence="4" key="1">
    <citation type="submission" date="2016-02" db="EMBL/GenBank/DDBJ databases">
        <authorList>
            <person name="Schultz-Johansen M."/>
            <person name="Glaring M.A."/>
            <person name="Bech P.K."/>
            <person name="Stougaard P."/>
        </authorList>
    </citation>
    <scope>NUCLEOTIDE SEQUENCE [LARGE SCALE GENOMIC DNA]</scope>
    <source>
        <strain evidence="4">S66</strain>
    </source>
</reference>
<name>A0A136A226_9ALTE</name>
<feature type="compositionally biased region" description="Polar residues" evidence="1">
    <location>
        <begin position="199"/>
        <end position="212"/>
    </location>
</feature>
<proteinExistence type="predicted"/>
<feature type="signal peptide" evidence="2">
    <location>
        <begin position="1"/>
        <end position="27"/>
    </location>
</feature>
<evidence type="ECO:0000313" key="4">
    <source>
        <dbReference type="Proteomes" id="UP000070299"/>
    </source>
</evidence>
<dbReference type="OrthoDB" id="5444556at2"/>
<evidence type="ECO:0000256" key="1">
    <source>
        <dbReference type="SAM" id="MobiDB-lite"/>
    </source>
</evidence>
<dbReference type="STRING" id="1799789.AX660_13960"/>
<feature type="compositionally biased region" description="Low complexity" evidence="1">
    <location>
        <begin position="174"/>
        <end position="198"/>
    </location>
</feature>
<protein>
    <recommendedName>
        <fullName evidence="5">Curli production assembly/transport component CsgG</fullName>
    </recommendedName>
</protein>